<dbReference type="AlphaFoldDB" id="A0A6G0ZC58"/>
<keyword evidence="4" id="KW-1185">Reference proteome</keyword>
<proteinExistence type="predicted"/>
<dbReference type="EMBL" id="VUJU01000807">
    <property type="protein sequence ID" value="KAF0768253.1"/>
    <property type="molecule type" value="Genomic_DNA"/>
</dbReference>
<keyword evidence="1" id="KW-0472">Membrane</keyword>
<evidence type="ECO:0000256" key="1">
    <source>
        <dbReference type="SAM" id="Phobius"/>
    </source>
</evidence>
<comment type="caution">
    <text evidence="3">The sequence shown here is derived from an EMBL/GenBank/DDBJ whole genome shotgun (WGS) entry which is preliminary data.</text>
</comment>
<dbReference type="Proteomes" id="UP000478052">
    <property type="component" value="Unassembled WGS sequence"/>
</dbReference>
<keyword evidence="1" id="KW-0812">Transmembrane</keyword>
<dbReference type="InterPro" id="IPR041611">
    <property type="entry name" value="SKICH"/>
</dbReference>
<name>A0A6G0ZC58_APHCR</name>
<feature type="transmembrane region" description="Helical" evidence="1">
    <location>
        <begin position="649"/>
        <end position="675"/>
    </location>
</feature>
<gene>
    <name evidence="3" type="ORF">FWK35_00003248</name>
</gene>
<sequence length="739" mass="85282">MANGRSYAEDREFTKTIRIDASTVDHQLRVVRLLYNIIFITVKNLPINMESPSVVLETNKRYFVEDKFLIVNCFYDQKRIRPFLKDWIGLYPCDNVKLYEPLIFEYVMDHPRIDGSCFKIKFIPKLFAKSVHCSGKYQFVYVNSYSKIIATSDPIEFVHKNDCNCNNSLSQSNCMVHIKIGQDINLVVQRLKCLETRLLEFEKGKQEAMQLNEQLVKKLKACEMLRSRGEQFIDGLYNALDQGKPVKLTNSKGHTRWVKRMRTTEIRNHVISTKTVRNDVYLTAIINTQEQEIQRLRAINNELSNTYLKYYKQPGHIYKSQITETDDREDVTQLKSFNIESISSEVKFIDESEFKDSVEIVTNKIYFIEEAMNISFKFINKSLKPKYSDWIALYKCSSNRNLEEFVAVETDLKIHTPSKYGFNQLKNVECNVAYEFLYGNEFNEIYGISHPIRFIHQNECIYCYPNNSKLETITNHCNSCVSQELINSLLSHISMLDSQLTDCKVKSNEIISLNKRLMVQMNENEVIVQKNNEFLNDLFYSNEPVTRDGYKWIETCSDIDLKLSCIESNEYELQDLSNQHHDIKKALEEFTNKEDKEINDVQSPNVDTDNILNCTVNVESVLTPEPATATIVFIDSDEDDRRGCGGGGLLLLLLLLVVVLLLLLLLLLVVVELLLRLLHLPLLLVEGRLQLLLVAGRVLGHGQRELGLLIGTHHRPAGRKRQAGVVVVVPVAAVHRLME</sequence>
<reference evidence="3 4" key="1">
    <citation type="submission" date="2019-08" db="EMBL/GenBank/DDBJ databases">
        <title>Whole genome of Aphis craccivora.</title>
        <authorList>
            <person name="Voronova N.V."/>
            <person name="Shulinski R.S."/>
            <person name="Bandarenka Y.V."/>
            <person name="Zhorov D.G."/>
            <person name="Warner D."/>
        </authorList>
    </citation>
    <scope>NUCLEOTIDE SEQUENCE [LARGE SCALE GENOMIC DNA]</scope>
    <source>
        <strain evidence="3">180601</strain>
        <tissue evidence="3">Whole Body</tissue>
    </source>
</reference>
<protein>
    <submittedName>
        <fullName evidence="3">SKICH domain-containing protein</fullName>
    </submittedName>
</protein>
<keyword evidence="1" id="KW-1133">Transmembrane helix</keyword>
<dbReference type="Pfam" id="PF17751">
    <property type="entry name" value="SKICH"/>
    <property type="match status" value="2"/>
</dbReference>
<feature type="domain" description="SKICH" evidence="2">
    <location>
        <begin position="73"/>
        <end position="157"/>
    </location>
</feature>
<organism evidence="3 4">
    <name type="scientific">Aphis craccivora</name>
    <name type="common">Cowpea aphid</name>
    <dbReference type="NCBI Taxonomy" id="307492"/>
    <lineage>
        <taxon>Eukaryota</taxon>
        <taxon>Metazoa</taxon>
        <taxon>Ecdysozoa</taxon>
        <taxon>Arthropoda</taxon>
        <taxon>Hexapoda</taxon>
        <taxon>Insecta</taxon>
        <taxon>Pterygota</taxon>
        <taxon>Neoptera</taxon>
        <taxon>Paraneoptera</taxon>
        <taxon>Hemiptera</taxon>
        <taxon>Sternorrhyncha</taxon>
        <taxon>Aphidomorpha</taxon>
        <taxon>Aphidoidea</taxon>
        <taxon>Aphididae</taxon>
        <taxon>Aphidini</taxon>
        <taxon>Aphis</taxon>
        <taxon>Aphis</taxon>
    </lineage>
</organism>
<evidence type="ECO:0000259" key="2">
    <source>
        <dbReference type="Pfam" id="PF17751"/>
    </source>
</evidence>
<feature type="non-terminal residue" evidence="3">
    <location>
        <position position="739"/>
    </location>
</feature>
<dbReference type="OrthoDB" id="6583936at2759"/>
<evidence type="ECO:0000313" key="4">
    <source>
        <dbReference type="Proteomes" id="UP000478052"/>
    </source>
</evidence>
<dbReference type="Gene3D" id="2.60.40.2840">
    <property type="match status" value="2"/>
</dbReference>
<accession>A0A6G0ZC58</accession>
<feature type="domain" description="SKICH" evidence="2">
    <location>
        <begin position="363"/>
        <end position="454"/>
    </location>
</feature>
<evidence type="ECO:0000313" key="3">
    <source>
        <dbReference type="EMBL" id="KAF0768253.1"/>
    </source>
</evidence>